<dbReference type="OrthoDB" id="3394759at2"/>
<accession>A0A1E5P0H5</accession>
<protein>
    <submittedName>
        <fullName evidence="1">Uncharacterized protein</fullName>
    </submittedName>
</protein>
<comment type="caution">
    <text evidence="1">The sequence shown here is derived from an EMBL/GenBank/DDBJ whole genome shotgun (WGS) entry which is preliminary data.</text>
</comment>
<keyword evidence="2" id="KW-1185">Reference proteome</keyword>
<dbReference type="AlphaFoldDB" id="A0A1E5P0H5"/>
<dbReference type="RefSeq" id="WP_069924602.1">
    <property type="nucleotide sequence ID" value="NZ_MEHK01000002.1"/>
</dbReference>
<organism evidence="1 2">
    <name type="scientific">Streptomyces subrutilus</name>
    <dbReference type="NCBI Taxonomy" id="36818"/>
    <lineage>
        <taxon>Bacteria</taxon>
        <taxon>Bacillati</taxon>
        <taxon>Actinomycetota</taxon>
        <taxon>Actinomycetes</taxon>
        <taxon>Kitasatosporales</taxon>
        <taxon>Streptomycetaceae</taxon>
        <taxon>Streptomyces</taxon>
    </lineage>
</organism>
<dbReference type="Proteomes" id="UP000095705">
    <property type="component" value="Unassembled WGS sequence"/>
</dbReference>
<sequence>MPKVHADPITGLPVVREHYRTVSGNIENWTYKTITSRGLPEGRTVRSLIVDKHEFWMRDDESGELHFLPRTDSSGYGIGYGGGGPYTLCQMIEQLVESDGANSTPVRWRDKPNGALAAWARNDEISHQGEYTIKELRSMIR</sequence>
<proteinExistence type="predicted"/>
<reference evidence="1 2" key="1">
    <citation type="submission" date="2016-08" db="EMBL/GenBank/DDBJ databases">
        <title>The complete genome of Streptomyces subrutilus 10-1-1.</title>
        <authorList>
            <person name="Chen X."/>
        </authorList>
    </citation>
    <scope>NUCLEOTIDE SEQUENCE [LARGE SCALE GENOMIC DNA]</scope>
    <source>
        <strain evidence="1 2">10-1-1</strain>
    </source>
</reference>
<gene>
    <name evidence="1" type="ORF">BGK67_34120</name>
</gene>
<evidence type="ECO:0000313" key="1">
    <source>
        <dbReference type="EMBL" id="OEJ22555.1"/>
    </source>
</evidence>
<name>A0A1E5P0H5_9ACTN</name>
<dbReference type="EMBL" id="MEHK01000002">
    <property type="protein sequence ID" value="OEJ22555.1"/>
    <property type="molecule type" value="Genomic_DNA"/>
</dbReference>
<evidence type="ECO:0000313" key="2">
    <source>
        <dbReference type="Proteomes" id="UP000095705"/>
    </source>
</evidence>